<feature type="domain" description="EGF-like" evidence="6">
    <location>
        <begin position="33"/>
        <end position="77"/>
    </location>
</feature>
<evidence type="ECO:0000256" key="1">
    <source>
        <dbReference type="ARBA" id="ARBA00022536"/>
    </source>
</evidence>
<accession>A0A813R661</accession>
<keyword evidence="11" id="KW-1185">Reference proteome</keyword>
<dbReference type="CDD" id="cd00054">
    <property type="entry name" value="EGF_CA"/>
    <property type="match status" value="1"/>
</dbReference>
<dbReference type="AlphaFoldDB" id="A0A813R661"/>
<keyword evidence="2" id="KW-0677">Repeat</keyword>
<feature type="disulfide bond" evidence="4">
    <location>
        <begin position="117"/>
        <end position="126"/>
    </location>
</feature>
<evidence type="ECO:0000256" key="5">
    <source>
        <dbReference type="SAM" id="SignalP"/>
    </source>
</evidence>
<feature type="domain" description="EGF-like" evidence="6">
    <location>
        <begin position="129"/>
        <end position="169"/>
    </location>
</feature>
<sequence length="173" mass="19386">MFWFCIVAILVMSNILYQTLADDGCRYTTQYKPSDGCQPKNASNITVYPCKNNATCIPHEFNHTCHCVHGFQGEMCEQKISFCELQQLGNDSFLNAPCLNDGQCISDNSSMGYHCNCTIYFTGQNCSIPIPYCDIVPFVCQNNGTCVSKTDDYGFNCTCLAWYEGDRCELASK</sequence>
<dbReference type="Proteomes" id="UP000677228">
    <property type="component" value="Unassembled WGS sequence"/>
</dbReference>
<dbReference type="EMBL" id="CAJOBC010000248">
    <property type="protein sequence ID" value="CAF3560321.1"/>
    <property type="molecule type" value="Genomic_DNA"/>
</dbReference>
<organism evidence="7 11">
    <name type="scientific">Didymodactylos carnosus</name>
    <dbReference type="NCBI Taxonomy" id="1234261"/>
    <lineage>
        <taxon>Eukaryota</taxon>
        <taxon>Metazoa</taxon>
        <taxon>Spiralia</taxon>
        <taxon>Gnathifera</taxon>
        <taxon>Rotifera</taxon>
        <taxon>Eurotatoria</taxon>
        <taxon>Bdelloidea</taxon>
        <taxon>Philodinida</taxon>
        <taxon>Philodinidae</taxon>
        <taxon>Didymodactylos</taxon>
    </lineage>
</organism>
<gene>
    <name evidence="7" type="ORF">GPM918_LOCUS2280</name>
    <name evidence="8" type="ORF">OVA965_LOCUS9497</name>
    <name evidence="9" type="ORF">SRO942_LOCUS2280</name>
    <name evidence="10" type="ORF">TMI583_LOCUS9493</name>
</gene>
<dbReference type="PANTHER" id="PTHR24049">
    <property type="entry name" value="CRUMBS FAMILY MEMBER"/>
    <property type="match status" value="1"/>
</dbReference>
<evidence type="ECO:0000313" key="11">
    <source>
        <dbReference type="Proteomes" id="UP000663829"/>
    </source>
</evidence>
<evidence type="ECO:0000256" key="2">
    <source>
        <dbReference type="ARBA" id="ARBA00022737"/>
    </source>
</evidence>
<dbReference type="OrthoDB" id="6155533at2759"/>
<dbReference type="EMBL" id="CAJNOK010003368">
    <property type="protein sequence ID" value="CAF0898474.1"/>
    <property type="molecule type" value="Genomic_DNA"/>
</dbReference>
<feature type="signal peptide" evidence="5">
    <location>
        <begin position="1"/>
        <end position="21"/>
    </location>
</feature>
<evidence type="ECO:0000313" key="9">
    <source>
        <dbReference type="EMBL" id="CAF3560321.1"/>
    </source>
</evidence>
<dbReference type="Proteomes" id="UP000663829">
    <property type="component" value="Unassembled WGS sequence"/>
</dbReference>
<name>A0A813R661_9BILA</name>
<dbReference type="InterPro" id="IPR000742">
    <property type="entry name" value="EGF"/>
</dbReference>
<keyword evidence="1 4" id="KW-0245">EGF-like domain</keyword>
<keyword evidence="3 4" id="KW-1015">Disulfide bond</keyword>
<protein>
    <recommendedName>
        <fullName evidence="6">EGF-like domain-containing protein</fullName>
    </recommendedName>
</protein>
<proteinExistence type="predicted"/>
<reference evidence="7" key="1">
    <citation type="submission" date="2021-02" db="EMBL/GenBank/DDBJ databases">
        <authorList>
            <person name="Nowell W R."/>
        </authorList>
    </citation>
    <scope>NUCLEOTIDE SEQUENCE</scope>
</reference>
<evidence type="ECO:0000259" key="6">
    <source>
        <dbReference type="PROSITE" id="PS50026"/>
    </source>
</evidence>
<dbReference type="Pfam" id="PF00008">
    <property type="entry name" value="EGF"/>
    <property type="match status" value="1"/>
</dbReference>
<dbReference type="Gene3D" id="2.10.25.10">
    <property type="entry name" value="Laminin"/>
    <property type="match status" value="3"/>
</dbReference>
<feature type="disulfide bond" evidence="4">
    <location>
        <begin position="140"/>
        <end position="157"/>
    </location>
</feature>
<feature type="disulfide bond" evidence="4">
    <location>
        <begin position="159"/>
        <end position="168"/>
    </location>
</feature>
<evidence type="ECO:0000256" key="3">
    <source>
        <dbReference type="ARBA" id="ARBA00023157"/>
    </source>
</evidence>
<dbReference type="Proteomes" id="UP000681722">
    <property type="component" value="Unassembled WGS sequence"/>
</dbReference>
<dbReference type="PROSITE" id="PS50026">
    <property type="entry name" value="EGF_3"/>
    <property type="match status" value="3"/>
</dbReference>
<keyword evidence="5" id="KW-0732">Signal</keyword>
<feature type="chain" id="PRO_5036409228" description="EGF-like domain-containing protein" evidence="5">
    <location>
        <begin position="22"/>
        <end position="173"/>
    </location>
</feature>
<dbReference type="SUPFAM" id="SSF57196">
    <property type="entry name" value="EGF/Laminin"/>
    <property type="match status" value="3"/>
</dbReference>
<dbReference type="Proteomes" id="UP000682733">
    <property type="component" value="Unassembled WGS sequence"/>
</dbReference>
<comment type="caution">
    <text evidence="4">Lacks conserved residue(s) required for the propagation of feature annotation.</text>
</comment>
<evidence type="ECO:0000313" key="10">
    <source>
        <dbReference type="EMBL" id="CAF3679643.1"/>
    </source>
</evidence>
<dbReference type="FunFam" id="2.10.25.10:FF:000610">
    <property type="entry name" value="protein HEG homolog 1 isoform X1"/>
    <property type="match status" value="1"/>
</dbReference>
<dbReference type="InterPro" id="IPR051022">
    <property type="entry name" value="Notch_Cell-Fate_Det"/>
</dbReference>
<evidence type="ECO:0000256" key="4">
    <source>
        <dbReference type="PROSITE-ProRule" id="PRU00076"/>
    </source>
</evidence>
<feature type="disulfide bond" evidence="4">
    <location>
        <begin position="67"/>
        <end position="76"/>
    </location>
</feature>
<dbReference type="PROSITE" id="PS00022">
    <property type="entry name" value="EGF_1"/>
    <property type="match status" value="3"/>
</dbReference>
<evidence type="ECO:0000313" key="7">
    <source>
        <dbReference type="EMBL" id="CAF0777597.1"/>
    </source>
</evidence>
<dbReference type="EMBL" id="CAJOBA010003369">
    <property type="protein sequence ID" value="CAF3679643.1"/>
    <property type="molecule type" value="Genomic_DNA"/>
</dbReference>
<feature type="disulfide bond" evidence="4">
    <location>
        <begin position="98"/>
        <end position="115"/>
    </location>
</feature>
<feature type="domain" description="EGF-like" evidence="6">
    <location>
        <begin position="88"/>
        <end position="127"/>
    </location>
</feature>
<dbReference type="EMBL" id="CAJNOQ010000248">
    <property type="protein sequence ID" value="CAF0777597.1"/>
    <property type="molecule type" value="Genomic_DNA"/>
</dbReference>
<dbReference type="PROSITE" id="PS01186">
    <property type="entry name" value="EGF_2"/>
    <property type="match status" value="1"/>
</dbReference>
<evidence type="ECO:0000313" key="8">
    <source>
        <dbReference type="EMBL" id="CAF0898474.1"/>
    </source>
</evidence>
<dbReference type="SMART" id="SM00181">
    <property type="entry name" value="EGF"/>
    <property type="match status" value="3"/>
</dbReference>
<comment type="caution">
    <text evidence="7">The sequence shown here is derived from an EMBL/GenBank/DDBJ whole genome shotgun (WGS) entry which is preliminary data.</text>
</comment>